<evidence type="ECO:0000256" key="3">
    <source>
        <dbReference type="ARBA" id="ARBA00023163"/>
    </source>
</evidence>
<dbReference type="RefSeq" id="WP_111744922.1">
    <property type="nucleotide sequence ID" value="NZ_JBHSQY010000001.1"/>
</dbReference>
<dbReference type="Proteomes" id="UP000249579">
    <property type="component" value="Unassembled WGS sequence"/>
</dbReference>
<name>A0A328A831_9STAP</name>
<organism evidence="6 7">
    <name type="scientific">Macrococcoides bohemicum</name>
    <dbReference type="NCBI Taxonomy" id="1903056"/>
    <lineage>
        <taxon>Bacteria</taxon>
        <taxon>Bacillati</taxon>
        <taxon>Bacillota</taxon>
        <taxon>Bacilli</taxon>
        <taxon>Bacillales</taxon>
        <taxon>Staphylococcaceae</taxon>
        <taxon>Macrococcoides</taxon>
    </lineage>
</organism>
<sequence length="299" mass="35573">MTSFSSRLKLVLKEKNISQSELSKSTGIGRNSISDYINGKYEPKNDKLNLIAKALNVNEKWLAGFDVEKERINEDLIYMNIGKQIYDEIIKSDVLNDYDIKALNYFKDTYEFESILIYSIKKILSVPFLEETFRSPQDIIDKLPTHKSVIYFYFLQTFKDYYKDMVKTNENLILNTLDSLYYLKPDEEIDRYPESMKIEFDERNIYVLDILENNLSQQLINDIDNILDNAMKKIKDLQNKYPMSESKKIAYLYNLAIEDIDEFEQSIKEIEIHPQNFASKKEYIDYLENIINEYYQKHK</sequence>
<dbReference type="InterPro" id="IPR010982">
    <property type="entry name" value="Lambda_DNA-bd_dom_sf"/>
</dbReference>
<dbReference type="GO" id="GO:0003677">
    <property type="term" value="F:DNA binding"/>
    <property type="evidence" value="ECO:0007669"/>
    <property type="project" value="UniProtKB-KW"/>
</dbReference>
<evidence type="ECO:0000256" key="2">
    <source>
        <dbReference type="ARBA" id="ARBA00023125"/>
    </source>
</evidence>
<accession>A0A328A831</accession>
<dbReference type="AlphaFoldDB" id="A0A328A831"/>
<protein>
    <recommendedName>
        <fullName evidence="5">HTH cro/C1-type domain-containing protein</fullName>
    </recommendedName>
</protein>
<reference evidence="6 7" key="1">
    <citation type="journal article" date="2018" name="Front. Microbiol.">
        <title>Description and Comparative Genomics of Macrococcus caseolyticus subsp. hominis subsp. nov., Macrococcus goetzii sp. nov., Macrococcus epidermidis sp. nov., and Macrococcus bohemicus sp. nov., Novel Macrococci From Human Clinical Material With Virulence Potential and Suspected Uptake of Foreign DNA by Natural Transformation.</title>
        <authorList>
            <person name="Maslanova I."/>
            <person name="Wertheimer Z."/>
            <person name="Sedlacek I."/>
            <person name="Svec P."/>
            <person name="Indrakova A."/>
            <person name="Kovarovic V."/>
            <person name="Schumann P."/>
            <person name="Sproer C."/>
            <person name="Kralova S."/>
            <person name="Sedo O."/>
            <person name="Kristofova L."/>
            <person name="Vrbovska V."/>
            <person name="Fuzik T."/>
            <person name="Petras P."/>
            <person name="Zdrahal Z."/>
            <person name="Ruzickova V."/>
            <person name="Doskar J."/>
            <person name="Pantucek R."/>
        </authorList>
    </citation>
    <scope>NUCLEOTIDE SEQUENCE [LARGE SCALE GENOMIC DNA]</scope>
    <source>
        <strain evidence="6 7">03/115</strain>
    </source>
</reference>
<feature type="domain" description="HTH cro/C1-type" evidence="5">
    <location>
        <begin position="8"/>
        <end position="62"/>
    </location>
</feature>
<dbReference type="Pfam" id="PF01381">
    <property type="entry name" value="HTH_3"/>
    <property type="match status" value="1"/>
</dbReference>
<gene>
    <name evidence="6" type="ORF">BHX94_02980</name>
</gene>
<dbReference type="OrthoDB" id="2475196at2"/>
<dbReference type="EMBL" id="PZJG01000001">
    <property type="protein sequence ID" value="RAK50446.1"/>
    <property type="molecule type" value="Genomic_DNA"/>
</dbReference>
<feature type="coiled-coil region" evidence="4">
    <location>
        <begin position="220"/>
        <end position="247"/>
    </location>
</feature>
<evidence type="ECO:0000256" key="4">
    <source>
        <dbReference type="SAM" id="Coils"/>
    </source>
</evidence>
<keyword evidence="4" id="KW-0175">Coiled coil</keyword>
<dbReference type="SUPFAM" id="SSF47413">
    <property type="entry name" value="lambda repressor-like DNA-binding domains"/>
    <property type="match status" value="1"/>
</dbReference>
<keyword evidence="3" id="KW-0804">Transcription</keyword>
<evidence type="ECO:0000313" key="7">
    <source>
        <dbReference type="Proteomes" id="UP000249579"/>
    </source>
</evidence>
<keyword evidence="1" id="KW-0805">Transcription regulation</keyword>
<evidence type="ECO:0000259" key="5">
    <source>
        <dbReference type="PROSITE" id="PS50943"/>
    </source>
</evidence>
<dbReference type="InterPro" id="IPR001387">
    <property type="entry name" value="Cro/C1-type_HTH"/>
</dbReference>
<evidence type="ECO:0000313" key="6">
    <source>
        <dbReference type="EMBL" id="RAK50446.1"/>
    </source>
</evidence>
<dbReference type="CDD" id="cd00093">
    <property type="entry name" value="HTH_XRE"/>
    <property type="match status" value="1"/>
</dbReference>
<dbReference type="PROSITE" id="PS50943">
    <property type="entry name" value="HTH_CROC1"/>
    <property type="match status" value="1"/>
</dbReference>
<keyword evidence="2" id="KW-0238">DNA-binding</keyword>
<dbReference type="PANTHER" id="PTHR40661">
    <property type="match status" value="1"/>
</dbReference>
<comment type="caution">
    <text evidence="6">The sequence shown here is derived from an EMBL/GenBank/DDBJ whole genome shotgun (WGS) entry which is preliminary data.</text>
</comment>
<proteinExistence type="predicted"/>
<dbReference type="Gene3D" id="1.10.260.40">
    <property type="entry name" value="lambda repressor-like DNA-binding domains"/>
    <property type="match status" value="1"/>
</dbReference>
<dbReference type="SMART" id="SM00530">
    <property type="entry name" value="HTH_XRE"/>
    <property type="match status" value="1"/>
</dbReference>
<dbReference type="PANTHER" id="PTHR40661:SF1">
    <property type="entry name" value="HTH CRO_C1-TYPE DOMAIN-CONTAINING PROTEIN"/>
    <property type="match status" value="1"/>
</dbReference>
<evidence type="ECO:0000256" key="1">
    <source>
        <dbReference type="ARBA" id="ARBA00023015"/>
    </source>
</evidence>